<dbReference type="RefSeq" id="WP_193686893.1">
    <property type="nucleotide sequence ID" value="NZ_CP062941.1"/>
</dbReference>
<proteinExistence type="predicted"/>
<dbReference type="EMBL" id="CP062941">
    <property type="protein sequence ID" value="QOL49869.1"/>
    <property type="molecule type" value="Genomic_DNA"/>
</dbReference>
<keyword evidence="1" id="KW-0472">Membrane</keyword>
<dbReference type="Proteomes" id="UP000593875">
    <property type="component" value="Chromosome"/>
</dbReference>
<feature type="transmembrane region" description="Helical" evidence="1">
    <location>
        <begin position="61"/>
        <end position="82"/>
    </location>
</feature>
<keyword evidence="1" id="KW-1133">Transmembrane helix</keyword>
<evidence type="ECO:0000256" key="1">
    <source>
        <dbReference type="SAM" id="Phobius"/>
    </source>
</evidence>
<evidence type="ECO:0000313" key="2">
    <source>
        <dbReference type="EMBL" id="QOL49869.1"/>
    </source>
</evidence>
<gene>
    <name evidence="2" type="ORF">LPB04_00600</name>
</gene>
<keyword evidence="3" id="KW-1185">Reference proteome</keyword>
<feature type="transmembrane region" description="Helical" evidence="1">
    <location>
        <begin position="103"/>
        <end position="120"/>
    </location>
</feature>
<evidence type="ECO:0000313" key="3">
    <source>
        <dbReference type="Proteomes" id="UP000593875"/>
    </source>
</evidence>
<name>A0A7L9U618_9BURK</name>
<organism evidence="2 3">
    <name type="scientific">Massilia litorea</name>
    <dbReference type="NCBI Taxonomy" id="2769491"/>
    <lineage>
        <taxon>Bacteria</taxon>
        <taxon>Pseudomonadati</taxon>
        <taxon>Pseudomonadota</taxon>
        <taxon>Betaproteobacteria</taxon>
        <taxon>Burkholderiales</taxon>
        <taxon>Oxalobacteraceae</taxon>
        <taxon>Telluria group</taxon>
        <taxon>Massilia</taxon>
    </lineage>
</organism>
<protein>
    <recommendedName>
        <fullName evidence="4">Lipid II flippase MurJ</fullName>
    </recommendedName>
</protein>
<keyword evidence="1" id="KW-0812">Transmembrane</keyword>
<feature type="transmembrane region" description="Helical" evidence="1">
    <location>
        <begin position="140"/>
        <end position="160"/>
    </location>
</feature>
<feature type="transmembrane region" description="Helical" evidence="1">
    <location>
        <begin position="20"/>
        <end position="41"/>
    </location>
</feature>
<dbReference type="AlphaFoldDB" id="A0A7L9U618"/>
<accession>A0A7L9U618</accession>
<dbReference type="KEGG" id="mlir:LPB04_00600"/>
<evidence type="ECO:0008006" key="4">
    <source>
        <dbReference type="Google" id="ProtNLM"/>
    </source>
</evidence>
<sequence>MNLLNTLGTRFKAADPQHFAIFKGMLTVALFTLLGKLMSAAKEMVVAYRYGLSAEVDAYQFLYNLLSWPIGIWCSVLTAVLVPLAVRLREHDKDQVPHFRAELFGLALLLGSGLALLAWLGLRTMLGLGKSGLPAHSVQLAQAALPGLIFVLPLGILVALQSAWMLSAVRTAPNGKADLLDRRRIGRRPRRTIGQCAVAGRLGTHARAGKNGSWRRCILPRPRRAVPLG</sequence>
<reference evidence="2 3" key="1">
    <citation type="submission" date="2020-10" db="EMBL/GenBank/DDBJ databases">
        <title>Genome sequencing of Massilia sp. LPB0304.</title>
        <authorList>
            <person name="Kim J."/>
        </authorList>
    </citation>
    <scope>NUCLEOTIDE SEQUENCE [LARGE SCALE GENOMIC DNA]</scope>
    <source>
        <strain evidence="2 3">LPB0304</strain>
    </source>
</reference>